<evidence type="ECO:0000259" key="8">
    <source>
        <dbReference type="Pfam" id="PF00082"/>
    </source>
</evidence>
<dbReference type="AlphaFoldDB" id="R7YY99"/>
<feature type="domain" description="Inhibitor I9" evidence="9">
    <location>
        <begin position="22"/>
        <end position="127"/>
    </location>
</feature>
<dbReference type="Pfam" id="PF00082">
    <property type="entry name" value="Peptidase_S8"/>
    <property type="match status" value="1"/>
</dbReference>
<dbReference type="FunFam" id="3.40.50.200:FF:000007">
    <property type="entry name" value="Subtilisin-like serine protease"/>
    <property type="match status" value="1"/>
</dbReference>
<evidence type="ECO:0000256" key="4">
    <source>
        <dbReference type="ARBA" id="ARBA00022801"/>
    </source>
</evidence>
<dbReference type="InterPro" id="IPR036852">
    <property type="entry name" value="Peptidase_S8/S53_dom_sf"/>
</dbReference>
<dbReference type="PANTHER" id="PTHR43806">
    <property type="entry name" value="PEPTIDASE S8"/>
    <property type="match status" value="1"/>
</dbReference>
<reference evidence="11" key="1">
    <citation type="submission" date="2012-06" db="EMBL/GenBank/DDBJ databases">
        <title>The genome sequence of Coniosporium apollinis CBS 100218.</title>
        <authorList>
            <consortium name="The Broad Institute Genome Sequencing Platform"/>
            <person name="Cuomo C."/>
            <person name="Gorbushina A."/>
            <person name="Noack S."/>
            <person name="Walker B."/>
            <person name="Young S.K."/>
            <person name="Zeng Q."/>
            <person name="Gargeya S."/>
            <person name="Fitzgerald M."/>
            <person name="Haas B."/>
            <person name="Abouelleil A."/>
            <person name="Alvarado L."/>
            <person name="Arachchi H.M."/>
            <person name="Berlin A.M."/>
            <person name="Chapman S.B."/>
            <person name="Goldberg J."/>
            <person name="Griggs A."/>
            <person name="Gujja S."/>
            <person name="Hansen M."/>
            <person name="Howarth C."/>
            <person name="Imamovic A."/>
            <person name="Larimer J."/>
            <person name="McCowan C."/>
            <person name="Montmayeur A."/>
            <person name="Murphy C."/>
            <person name="Neiman D."/>
            <person name="Pearson M."/>
            <person name="Priest M."/>
            <person name="Roberts A."/>
            <person name="Saif S."/>
            <person name="Shea T."/>
            <person name="Sisk P."/>
            <person name="Sykes S."/>
            <person name="Wortman J."/>
            <person name="Nusbaum C."/>
            <person name="Birren B."/>
        </authorList>
    </citation>
    <scope>NUCLEOTIDE SEQUENCE [LARGE SCALE GENOMIC DNA]</scope>
    <source>
        <strain evidence="11">CBS 100218</strain>
    </source>
</reference>
<dbReference type="Pfam" id="PF05922">
    <property type="entry name" value="Inhibitor_I9"/>
    <property type="match status" value="1"/>
</dbReference>
<dbReference type="GO" id="GO:0004252">
    <property type="term" value="F:serine-type endopeptidase activity"/>
    <property type="evidence" value="ECO:0007669"/>
    <property type="project" value="UniProtKB-UniRule"/>
</dbReference>
<evidence type="ECO:0000256" key="3">
    <source>
        <dbReference type="ARBA" id="ARBA00022729"/>
    </source>
</evidence>
<keyword evidence="4 6" id="KW-0378">Hydrolase</keyword>
<dbReference type="PROSITE" id="PS00136">
    <property type="entry name" value="SUBTILASE_ASP"/>
    <property type="match status" value="1"/>
</dbReference>
<proteinExistence type="inferred from homology"/>
<dbReference type="InterPro" id="IPR015500">
    <property type="entry name" value="Peptidase_S8_subtilisin-rel"/>
</dbReference>
<sequence>MGFQPDNQQPQGGDRPDVVEGRYIVTLKPFLTQQEIADHCSAIEGHCEDHRDTATASVTDTGRSAVDSTFRRFIVGKKPNEGEVGLASVAPLDTFIGYSGVFPDATLEKIRQSTEVLNIEPDRHVYLCGSQSNAPWGLRRISRRGKLSASNKEYKWNDDESGDGVWVYVIDTGVRADHTNPDGTSRVTLGKNCTKELGSRDTDTDGHGSHCAGTIAGKTYGVAKNAKVIDVKVYPDSPNGGPVSTLVSTIIKGLDFAVEDALANNRIKKSVVNISSGGGASSVFNDAVAAAVKAGMVVVVAAGNEGKDALGTSPASAPHAITVGAADNQDKMASWSNWGRILDFIAPGVNIESCGISNENAKATSSGTSMAAPHVAGLACCLRQRDGYADPVAVAYVLRERAEGAISGFDQKPGTPNIASVNMPVNQESWP</sequence>
<dbReference type="GO" id="GO:0006508">
    <property type="term" value="P:proteolysis"/>
    <property type="evidence" value="ECO:0007669"/>
    <property type="project" value="UniProtKB-KW"/>
</dbReference>
<evidence type="ECO:0000256" key="1">
    <source>
        <dbReference type="ARBA" id="ARBA00011073"/>
    </source>
</evidence>
<feature type="domain" description="Peptidase S8/S53" evidence="8">
    <location>
        <begin position="162"/>
        <end position="403"/>
    </location>
</feature>
<dbReference type="InterPro" id="IPR023827">
    <property type="entry name" value="Peptidase_S8_Asp-AS"/>
</dbReference>
<dbReference type="InterPro" id="IPR022398">
    <property type="entry name" value="Peptidase_S8_His-AS"/>
</dbReference>
<dbReference type="InterPro" id="IPR000209">
    <property type="entry name" value="Peptidase_S8/S53_dom"/>
</dbReference>
<evidence type="ECO:0000313" key="11">
    <source>
        <dbReference type="Proteomes" id="UP000016924"/>
    </source>
</evidence>
<dbReference type="PANTHER" id="PTHR43806:SF11">
    <property type="entry name" value="CEREVISIN-RELATED"/>
    <property type="match status" value="1"/>
</dbReference>
<evidence type="ECO:0008006" key="12">
    <source>
        <dbReference type="Google" id="ProtNLM"/>
    </source>
</evidence>
<dbReference type="InterPro" id="IPR034193">
    <property type="entry name" value="PCSK9_ProteinaseK-like"/>
</dbReference>
<dbReference type="PROSITE" id="PS00137">
    <property type="entry name" value="SUBTILASE_HIS"/>
    <property type="match status" value="1"/>
</dbReference>
<keyword evidence="3" id="KW-0732">Signal</keyword>
<dbReference type="Proteomes" id="UP000016924">
    <property type="component" value="Unassembled WGS sequence"/>
</dbReference>
<feature type="active site" description="Charge relay system" evidence="6">
    <location>
        <position position="207"/>
    </location>
</feature>
<comment type="similarity">
    <text evidence="1 6 7">Belongs to the peptidase S8 family.</text>
</comment>
<gene>
    <name evidence="10" type="ORF">W97_06329</name>
</gene>
<dbReference type="GeneID" id="19903640"/>
<evidence type="ECO:0000256" key="7">
    <source>
        <dbReference type="RuleBase" id="RU003355"/>
    </source>
</evidence>
<dbReference type="STRING" id="1168221.R7YY99"/>
<dbReference type="InterPro" id="IPR010259">
    <property type="entry name" value="S8pro/Inhibitor_I9"/>
</dbReference>
<dbReference type="RefSeq" id="XP_007782242.1">
    <property type="nucleotide sequence ID" value="XM_007784052.1"/>
</dbReference>
<dbReference type="OMA" id="FASHSAW"/>
<evidence type="ECO:0000256" key="2">
    <source>
        <dbReference type="ARBA" id="ARBA00022670"/>
    </source>
</evidence>
<evidence type="ECO:0000256" key="6">
    <source>
        <dbReference type="PROSITE-ProRule" id="PRU01240"/>
    </source>
</evidence>
<keyword evidence="2 6" id="KW-0645">Protease</keyword>
<dbReference type="HOGENOM" id="CLU_011263_1_4_1"/>
<keyword evidence="5 6" id="KW-0720">Serine protease</keyword>
<dbReference type="InterPro" id="IPR050131">
    <property type="entry name" value="Peptidase_S8_subtilisin-like"/>
</dbReference>
<evidence type="ECO:0000313" key="10">
    <source>
        <dbReference type="EMBL" id="EON66925.1"/>
    </source>
</evidence>
<keyword evidence="11" id="KW-1185">Reference proteome</keyword>
<dbReference type="PROSITE" id="PS51892">
    <property type="entry name" value="SUBTILASE"/>
    <property type="match status" value="1"/>
</dbReference>
<dbReference type="InterPro" id="IPR023828">
    <property type="entry name" value="Peptidase_S8_Ser-AS"/>
</dbReference>
<dbReference type="SUPFAM" id="SSF54897">
    <property type="entry name" value="Protease propeptides/inhibitors"/>
    <property type="match status" value="1"/>
</dbReference>
<dbReference type="PROSITE" id="PS00138">
    <property type="entry name" value="SUBTILASE_SER"/>
    <property type="match status" value="1"/>
</dbReference>
<protein>
    <recommendedName>
        <fullName evidence="12">Peptidase S8/S53 domain-containing protein</fullName>
    </recommendedName>
</protein>
<name>R7YY99_CONA1</name>
<accession>R7YY99</accession>
<dbReference type="CDD" id="cd04077">
    <property type="entry name" value="Peptidases_S8_PCSK9_ProteinaseK_like"/>
    <property type="match status" value="1"/>
</dbReference>
<dbReference type="PRINTS" id="PR00723">
    <property type="entry name" value="SUBTILISIN"/>
</dbReference>
<dbReference type="SUPFAM" id="SSF52743">
    <property type="entry name" value="Subtilisin-like"/>
    <property type="match status" value="1"/>
</dbReference>
<organism evidence="10 11">
    <name type="scientific">Coniosporium apollinis (strain CBS 100218)</name>
    <name type="common">Rock-inhabiting black yeast</name>
    <dbReference type="NCBI Taxonomy" id="1168221"/>
    <lineage>
        <taxon>Eukaryota</taxon>
        <taxon>Fungi</taxon>
        <taxon>Dikarya</taxon>
        <taxon>Ascomycota</taxon>
        <taxon>Pezizomycotina</taxon>
        <taxon>Dothideomycetes</taxon>
        <taxon>Dothideomycetes incertae sedis</taxon>
        <taxon>Coniosporium</taxon>
    </lineage>
</organism>
<dbReference type="eggNOG" id="KOG1153">
    <property type="taxonomic scope" value="Eukaryota"/>
</dbReference>
<evidence type="ECO:0000256" key="5">
    <source>
        <dbReference type="ARBA" id="ARBA00022825"/>
    </source>
</evidence>
<dbReference type="Gene3D" id="3.40.50.200">
    <property type="entry name" value="Peptidase S8/S53 domain"/>
    <property type="match status" value="1"/>
</dbReference>
<feature type="active site" description="Charge relay system" evidence="6">
    <location>
        <position position="369"/>
    </location>
</feature>
<feature type="active site" description="Charge relay system" evidence="6">
    <location>
        <position position="171"/>
    </location>
</feature>
<dbReference type="EMBL" id="JH767583">
    <property type="protein sequence ID" value="EON66925.1"/>
    <property type="molecule type" value="Genomic_DNA"/>
</dbReference>
<dbReference type="OrthoDB" id="206201at2759"/>
<evidence type="ECO:0000259" key="9">
    <source>
        <dbReference type="Pfam" id="PF05922"/>
    </source>
</evidence>